<keyword evidence="14" id="KW-1133">Transmembrane helix</keyword>
<dbReference type="InterPro" id="IPR003661">
    <property type="entry name" value="HisK_dim/P_dom"/>
</dbReference>
<protein>
    <recommendedName>
        <fullName evidence="11">Sensory/regulatory protein RpfC</fullName>
        <ecNumber evidence="2">2.7.13.3</ecNumber>
    </recommendedName>
</protein>
<dbReference type="Pfam" id="PF00072">
    <property type="entry name" value="Response_reg"/>
    <property type="match status" value="1"/>
</dbReference>
<dbReference type="SUPFAM" id="SSF52172">
    <property type="entry name" value="CheY-like"/>
    <property type="match status" value="1"/>
</dbReference>
<feature type="domain" description="PAS" evidence="17">
    <location>
        <begin position="299"/>
        <end position="370"/>
    </location>
</feature>
<dbReference type="Gene3D" id="3.40.50.2300">
    <property type="match status" value="1"/>
</dbReference>
<evidence type="ECO:0000256" key="13">
    <source>
        <dbReference type="SAM" id="Coils"/>
    </source>
</evidence>
<comment type="subunit">
    <text evidence="10">At low DSF concentrations, interacts with RpfF.</text>
</comment>
<keyword evidence="14" id="KW-0812">Transmembrane</keyword>
<dbReference type="SUPFAM" id="SSF55785">
    <property type="entry name" value="PYP-like sensor domain (PAS domain)"/>
    <property type="match status" value="1"/>
</dbReference>
<feature type="domain" description="Response regulatory" evidence="16">
    <location>
        <begin position="686"/>
        <end position="803"/>
    </location>
</feature>
<dbReference type="InterPro" id="IPR004358">
    <property type="entry name" value="Sig_transdc_His_kin-like_C"/>
</dbReference>
<dbReference type="PROSITE" id="PS50113">
    <property type="entry name" value="PAC"/>
    <property type="match status" value="1"/>
</dbReference>
<dbReference type="InterPro" id="IPR011006">
    <property type="entry name" value="CheY-like_superfamily"/>
</dbReference>
<evidence type="ECO:0000256" key="11">
    <source>
        <dbReference type="ARBA" id="ARBA00068150"/>
    </source>
</evidence>
<dbReference type="FunFam" id="3.30.565.10:FF:000010">
    <property type="entry name" value="Sensor histidine kinase RcsC"/>
    <property type="match status" value="1"/>
</dbReference>
<evidence type="ECO:0000256" key="6">
    <source>
        <dbReference type="ARBA" id="ARBA00022777"/>
    </source>
</evidence>
<dbReference type="InterPro" id="IPR000014">
    <property type="entry name" value="PAS"/>
</dbReference>
<gene>
    <name evidence="19" type="ORF">GCM10007932_18810</name>
</gene>
<evidence type="ECO:0000256" key="10">
    <source>
        <dbReference type="ARBA" id="ARBA00064003"/>
    </source>
</evidence>
<keyword evidence="4" id="KW-0808">Transferase</keyword>
<keyword evidence="7" id="KW-0378">Hydrolase</keyword>
<dbReference type="InterPro" id="IPR036097">
    <property type="entry name" value="HisK_dim/P_sf"/>
</dbReference>
<dbReference type="SMART" id="SM00091">
    <property type="entry name" value="PAS"/>
    <property type="match status" value="1"/>
</dbReference>
<dbReference type="SUPFAM" id="SSF47384">
    <property type="entry name" value="Homodimeric domain of signal transducing histidine kinase"/>
    <property type="match status" value="1"/>
</dbReference>
<dbReference type="InterPro" id="IPR036890">
    <property type="entry name" value="HATPase_C_sf"/>
</dbReference>
<dbReference type="SMART" id="SM00086">
    <property type="entry name" value="PAC"/>
    <property type="match status" value="1"/>
</dbReference>
<evidence type="ECO:0000256" key="2">
    <source>
        <dbReference type="ARBA" id="ARBA00012438"/>
    </source>
</evidence>
<dbReference type="PANTHER" id="PTHR45339:SF1">
    <property type="entry name" value="HYBRID SIGNAL TRANSDUCTION HISTIDINE KINASE J"/>
    <property type="match status" value="1"/>
</dbReference>
<dbReference type="InterPro" id="IPR001610">
    <property type="entry name" value="PAC"/>
</dbReference>
<comment type="caution">
    <text evidence="19">The sequence shown here is derived from an EMBL/GenBank/DDBJ whole genome shotgun (WGS) entry which is preliminary data.</text>
</comment>
<evidence type="ECO:0000259" key="16">
    <source>
        <dbReference type="PROSITE" id="PS50110"/>
    </source>
</evidence>
<proteinExistence type="predicted"/>
<evidence type="ECO:0000313" key="20">
    <source>
        <dbReference type="Proteomes" id="UP001156690"/>
    </source>
</evidence>
<dbReference type="NCBIfam" id="TIGR00229">
    <property type="entry name" value="sensory_box"/>
    <property type="match status" value="1"/>
</dbReference>
<keyword evidence="8" id="KW-0067">ATP-binding</keyword>
<dbReference type="RefSeq" id="WP_126607464.1">
    <property type="nucleotide sequence ID" value="NZ_AP025145.1"/>
</dbReference>
<evidence type="ECO:0000256" key="8">
    <source>
        <dbReference type="ARBA" id="ARBA00022840"/>
    </source>
</evidence>
<dbReference type="CDD" id="cd16922">
    <property type="entry name" value="HATPase_EvgS-ArcB-TorS-like"/>
    <property type="match status" value="1"/>
</dbReference>
<dbReference type="SMART" id="SM00448">
    <property type="entry name" value="REC"/>
    <property type="match status" value="1"/>
</dbReference>
<evidence type="ECO:0000259" key="15">
    <source>
        <dbReference type="PROSITE" id="PS50109"/>
    </source>
</evidence>
<organism evidence="19 20">
    <name type="scientific">Vibrio penaeicida</name>
    <dbReference type="NCBI Taxonomy" id="104609"/>
    <lineage>
        <taxon>Bacteria</taxon>
        <taxon>Pseudomonadati</taxon>
        <taxon>Pseudomonadota</taxon>
        <taxon>Gammaproteobacteria</taxon>
        <taxon>Vibrionales</taxon>
        <taxon>Vibrionaceae</taxon>
        <taxon>Vibrio</taxon>
    </lineage>
</organism>
<keyword evidence="13" id="KW-0175">Coiled coil</keyword>
<dbReference type="GO" id="GO:0005524">
    <property type="term" value="F:ATP binding"/>
    <property type="evidence" value="ECO:0007669"/>
    <property type="project" value="UniProtKB-KW"/>
</dbReference>
<feature type="domain" description="Histidine kinase" evidence="15">
    <location>
        <begin position="443"/>
        <end position="665"/>
    </location>
</feature>
<evidence type="ECO:0000256" key="5">
    <source>
        <dbReference type="ARBA" id="ARBA00022741"/>
    </source>
</evidence>
<evidence type="ECO:0000256" key="9">
    <source>
        <dbReference type="ARBA" id="ARBA00023012"/>
    </source>
</evidence>
<dbReference type="SMART" id="SM00387">
    <property type="entry name" value="HATPase_c"/>
    <property type="match status" value="1"/>
</dbReference>
<dbReference type="GO" id="GO:0016787">
    <property type="term" value="F:hydrolase activity"/>
    <property type="evidence" value="ECO:0007669"/>
    <property type="project" value="UniProtKB-KW"/>
</dbReference>
<evidence type="ECO:0000259" key="18">
    <source>
        <dbReference type="PROSITE" id="PS50113"/>
    </source>
</evidence>
<dbReference type="InterPro" id="IPR003594">
    <property type="entry name" value="HATPase_dom"/>
</dbReference>
<dbReference type="PROSITE" id="PS50110">
    <property type="entry name" value="RESPONSE_REGULATORY"/>
    <property type="match status" value="1"/>
</dbReference>
<keyword evidence="14" id="KW-0472">Membrane</keyword>
<evidence type="ECO:0000256" key="7">
    <source>
        <dbReference type="ARBA" id="ARBA00022801"/>
    </source>
</evidence>
<dbReference type="InterPro" id="IPR035965">
    <property type="entry name" value="PAS-like_dom_sf"/>
</dbReference>
<dbReference type="PROSITE" id="PS50109">
    <property type="entry name" value="HIS_KIN"/>
    <property type="match status" value="1"/>
</dbReference>
<dbReference type="PROSITE" id="PS50112">
    <property type="entry name" value="PAS"/>
    <property type="match status" value="1"/>
</dbReference>
<dbReference type="InterPro" id="IPR005467">
    <property type="entry name" value="His_kinase_dom"/>
</dbReference>
<keyword evidence="6" id="KW-0418">Kinase</keyword>
<accession>A0AAV5NPC7</accession>
<name>A0AAV5NPC7_9VIBR</name>
<feature type="transmembrane region" description="Helical" evidence="14">
    <location>
        <begin position="245"/>
        <end position="267"/>
    </location>
</feature>
<keyword evidence="3 12" id="KW-0597">Phosphoprotein</keyword>
<evidence type="ECO:0000256" key="14">
    <source>
        <dbReference type="SAM" id="Phobius"/>
    </source>
</evidence>
<evidence type="ECO:0000313" key="19">
    <source>
        <dbReference type="EMBL" id="GLQ72521.1"/>
    </source>
</evidence>
<keyword evidence="20" id="KW-1185">Reference proteome</keyword>
<dbReference type="GO" id="GO:0000155">
    <property type="term" value="F:phosphorelay sensor kinase activity"/>
    <property type="evidence" value="ECO:0007669"/>
    <property type="project" value="InterPro"/>
</dbReference>
<dbReference type="PRINTS" id="PR00344">
    <property type="entry name" value="BCTRLSENSOR"/>
</dbReference>
<dbReference type="Pfam" id="PF02518">
    <property type="entry name" value="HATPase_c"/>
    <property type="match status" value="1"/>
</dbReference>
<dbReference type="EMBL" id="BSNX01000016">
    <property type="protein sequence ID" value="GLQ72521.1"/>
    <property type="molecule type" value="Genomic_DNA"/>
</dbReference>
<feature type="transmembrane region" description="Helical" evidence="14">
    <location>
        <begin position="12"/>
        <end position="30"/>
    </location>
</feature>
<dbReference type="Gene3D" id="1.10.287.130">
    <property type="match status" value="1"/>
</dbReference>
<dbReference type="InterPro" id="IPR001789">
    <property type="entry name" value="Sig_transdc_resp-reg_receiver"/>
</dbReference>
<feature type="modified residue" description="4-aspartylphosphate" evidence="12">
    <location>
        <position position="735"/>
    </location>
</feature>
<feature type="coiled-coil region" evidence="13">
    <location>
        <begin position="409"/>
        <end position="436"/>
    </location>
</feature>
<dbReference type="SMART" id="SM00388">
    <property type="entry name" value="HisKA"/>
    <property type="match status" value="1"/>
</dbReference>
<dbReference type="Gene3D" id="3.30.450.20">
    <property type="entry name" value="PAS domain"/>
    <property type="match status" value="1"/>
</dbReference>
<evidence type="ECO:0000256" key="3">
    <source>
        <dbReference type="ARBA" id="ARBA00022553"/>
    </source>
</evidence>
<evidence type="ECO:0000256" key="12">
    <source>
        <dbReference type="PROSITE-ProRule" id="PRU00169"/>
    </source>
</evidence>
<sequence>MLKSLSARQLFILFITIVAALFAGIGGMVINHQSRIALTSLQSEATKLEQESAKRHVLQYLQDRETAFKRLSSSPALVNAAMGNSVSPQEIFDHIKKERIFNDSIKVALFDIASDLVFNEIDFSYREQLSLDSVNRILIDNGSLIVSLVQKYKEQFFWMYVPITYNNSVEGVFMVEFKFNSQDFFSGLMKDGQRWIALQQLETNVNPRPSQAFPWRVFEVPVNQFGLILLYGINTDLENQQRSTLLYNLVSTTFIAFVVCLIGAYLFGRKLLVQPFEELALSRQQLAESSKQLKVQEEESRRLAKVARHAKDVIIITDVNGNITWVNNAFTHLTQYKAEEVIGKKPGNLLQGRETNADTKRRIQKAVSNCQGIREEILNYNKSGETYWIDIDITPVLDESGVIEGFIAVERDISEKQRLQASLEDARDKAEKANSAKSHFLASISHEIRTPMNGILGIAQLINKTELTDTQQEYLDTLQSSGSHMMSLLNDLLDFSKIEAGLLVLAPESFSLLDLINEIETTYTPLCMEKGIEFKCLHSIDSSVWLLGDNGRIRQVLTNLISNALKFTEKGSITLEVCLNTQPENMQPMLSVSVSDTGIGIDPSRQTEIFSPFIQAESSTTRNYGGTGLGLAIADQICKAMSGKIELLSDVNKGSQFIASFALQVGHSEKKRIKESHSEYQAGGKKALIVEDNRVNSMIMKKFLQTRGFDCDFAATGKEAIDLAETNFYPVILMDNHMPIMDGIQATTIIRAQEVKGRQPIIIGCTADAYATTREAMISAGCDDVLVKPVKETLLDNMLHRLHATSLK</sequence>
<reference evidence="20" key="1">
    <citation type="journal article" date="2019" name="Int. J. Syst. Evol. Microbiol.">
        <title>The Global Catalogue of Microorganisms (GCM) 10K type strain sequencing project: providing services to taxonomists for standard genome sequencing and annotation.</title>
        <authorList>
            <consortium name="The Broad Institute Genomics Platform"/>
            <consortium name="The Broad Institute Genome Sequencing Center for Infectious Disease"/>
            <person name="Wu L."/>
            <person name="Ma J."/>
        </authorList>
    </citation>
    <scope>NUCLEOTIDE SEQUENCE [LARGE SCALE GENOMIC DNA]</scope>
    <source>
        <strain evidence="20">NBRC 15640</strain>
    </source>
</reference>
<dbReference type="CDD" id="cd00082">
    <property type="entry name" value="HisKA"/>
    <property type="match status" value="1"/>
</dbReference>
<dbReference type="InterPro" id="IPR000700">
    <property type="entry name" value="PAS-assoc_C"/>
</dbReference>
<dbReference type="EC" id="2.7.13.3" evidence="2"/>
<keyword evidence="9" id="KW-0902">Two-component regulatory system</keyword>
<feature type="domain" description="PAC" evidence="18">
    <location>
        <begin position="371"/>
        <end position="425"/>
    </location>
</feature>
<comment type="catalytic activity">
    <reaction evidence="1">
        <text>ATP + protein L-histidine = ADP + protein N-phospho-L-histidine.</text>
        <dbReference type="EC" id="2.7.13.3"/>
    </reaction>
</comment>
<dbReference type="AlphaFoldDB" id="A0AAV5NPC7"/>
<keyword evidence="5" id="KW-0547">Nucleotide-binding</keyword>
<dbReference type="Pfam" id="PF00512">
    <property type="entry name" value="HisKA"/>
    <property type="match status" value="1"/>
</dbReference>
<dbReference type="FunFam" id="1.10.287.130:FF:000002">
    <property type="entry name" value="Two-component osmosensing histidine kinase"/>
    <property type="match status" value="1"/>
</dbReference>
<dbReference type="Proteomes" id="UP001156690">
    <property type="component" value="Unassembled WGS sequence"/>
</dbReference>
<dbReference type="CDD" id="cd00130">
    <property type="entry name" value="PAS"/>
    <property type="match status" value="1"/>
</dbReference>
<evidence type="ECO:0000259" key="17">
    <source>
        <dbReference type="PROSITE" id="PS50112"/>
    </source>
</evidence>
<dbReference type="SUPFAM" id="SSF55874">
    <property type="entry name" value="ATPase domain of HSP90 chaperone/DNA topoisomerase II/histidine kinase"/>
    <property type="match status" value="1"/>
</dbReference>
<dbReference type="PANTHER" id="PTHR45339">
    <property type="entry name" value="HYBRID SIGNAL TRANSDUCTION HISTIDINE KINASE J"/>
    <property type="match status" value="1"/>
</dbReference>
<evidence type="ECO:0000256" key="1">
    <source>
        <dbReference type="ARBA" id="ARBA00000085"/>
    </source>
</evidence>
<dbReference type="CDD" id="cd17546">
    <property type="entry name" value="REC_hyHK_CKI1_RcsC-like"/>
    <property type="match status" value="1"/>
</dbReference>
<dbReference type="Gene3D" id="3.30.565.10">
    <property type="entry name" value="Histidine kinase-like ATPase, C-terminal domain"/>
    <property type="match status" value="1"/>
</dbReference>
<dbReference type="Pfam" id="PF13426">
    <property type="entry name" value="PAS_9"/>
    <property type="match status" value="1"/>
</dbReference>
<evidence type="ECO:0000256" key="4">
    <source>
        <dbReference type="ARBA" id="ARBA00022679"/>
    </source>
</evidence>